<feature type="compositionally biased region" description="Basic and acidic residues" evidence="1">
    <location>
        <begin position="59"/>
        <end position="70"/>
    </location>
</feature>
<feature type="region of interest" description="Disordered" evidence="1">
    <location>
        <begin position="576"/>
        <end position="639"/>
    </location>
</feature>
<dbReference type="InterPro" id="IPR003034">
    <property type="entry name" value="SAP_dom"/>
</dbReference>
<feature type="region of interest" description="Disordered" evidence="1">
    <location>
        <begin position="37"/>
        <end position="342"/>
    </location>
</feature>
<organism evidence="3 4">
    <name type="scientific">Aspergillus leporis</name>
    <dbReference type="NCBI Taxonomy" id="41062"/>
    <lineage>
        <taxon>Eukaryota</taxon>
        <taxon>Fungi</taxon>
        <taxon>Dikarya</taxon>
        <taxon>Ascomycota</taxon>
        <taxon>Pezizomycotina</taxon>
        <taxon>Eurotiomycetes</taxon>
        <taxon>Eurotiomycetidae</taxon>
        <taxon>Eurotiales</taxon>
        <taxon>Aspergillaceae</taxon>
        <taxon>Aspergillus</taxon>
        <taxon>Aspergillus subgen. Circumdati</taxon>
    </lineage>
</organism>
<dbReference type="Pfam" id="PF02037">
    <property type="entry name" value="SAP"/>
    <property type="match status" value="1"/>
</dbReference>
<evidence type="ECO:0000259" key="2">
    <source>
        <dbReference type="Pfam" id="PF02037"/>
    </source>
</evidence>
<protein>
    <recommendedName>
        <fullName evidence="2">SAP domain-containing protein</fullName>
    </recommendedName>
</protein>
<feature type="compositionally biased region" description="Low complexity" evidence="1">
    <location>
        <begin position="46"/>
        <end position="55"/>
    </location>
</feature>
<feature type="compositionally biased region" description="Gly residues" evidence="1">
    <location>
        <begin position="616"/>
        <end position="628"/>
    </location>
</feature>
<feature type="region of interest" description="Disordered" evidence="1">
    <location>
        <begin position="455"/>
        <end position="543"/>
    </location>
</feature>
<dbReference type="PANTHER" id="PTHR47031">
    <property type="entry name" value="SAP DNA-BINDING DOMAIN-CONTAINING PROTEIN"/>
    <property type="match status" value="1"/>
</dbReference>
<dbReference type="Proteomes" id="UP000326565">
    <property type="component" value="Unassembled WGS sequence"/>
</dbReference>
<dbReference type="InterPro" id="IPR032552">
    <property type="entry name" value="RSB_motif"/>
</dbReference>
<feature type="compositionally biased region" description="Basic and acidic residues" evidence="1">
    <location>
        <begin position="244"/>
        <end position="270"/>
    </location>
</feature>
<keyword evidence="4" id="KW-1185">Reference proteome</keyword>
<evidence type="ECO:0000313" key="3">
    <source>
        <dbReference type="EMBL" id="KAB8078427.1"/>
    </source>
</evidence>
<feature type="compositionally biased region" description="Basic and acidic residues" evidence="1">
    <location>
        <begin position="81"/>
        <end position="100"/>
    </location>
</feature>
<proteinExistence type="predicted"/>
<gene>
    <name evidence="3" type="ORF">BDV29DRAFT_166357</name>
</gene>
<dbReference type="AlphaFoldDB" id="A0A5N5XEC8"/>
<name>A0A5N5XEC8_9EURO</name>
<feature type="compositionally biased region" description="Basic and acidic residues" evidence="1">
    <location>
        <begin position="585"/>
        <end position="594"/>
    </location>
</feature>
<dbReference type="OrthoDB" id="5348404at2759"/>
<dbReference type="Gene3D" id="1.10.720.30">
    <property type="entry name" value="SAP domain"/>
    <property type="match status" value="1"/>
</dbReference>
<feature type="compositionally biased region" description="Basic and acidic residues" evidence="1">
    <location>
        <begin position="280"/>
        <end position="323"/>
    </location>
</feature>
<evidence type="ECO:0000256" key="1">
    <source>
        <dbReference type="SAM" id="MobiDB-lite"/>
    </source>
</evidence>
<feature type="domain" description="SAP" evidence="2">
    <location>
        <begin position="3"/>
        <end position="38"/>
    </location>
</feature>
<dbReference type="PANTHER" id="PTHR47031:SF3">
    <property type="entry name" value="SAP DOMAIN-CONTAINING PROTEIN"/>
    <property type="match status" value="1"/>
</dbReference>
<dbReference type="SUPFAM" id="SSF68906">
    <property type="entry name" value="SAP domain"/>
    <property type="match status" value="1"/>
</dbReference>
<dbReference type="Pfam" id="PF16294">
    <property type="entry name" value="RSB_motif"/>
    <property type="match status" value="1"/>
</dbReference>
<dbReference type="EMBL" id="ML732158">
    <property type="protein sequence ID" value="KAB8078427.1"/>
    <property type="molecule type" value="Genomic_DNA"/>
</dbReference>
<evidence type="ECO:0000313" key="4">
    <source>
        <dbReference type="Proteomes" id="UP000326565"/>
    </source>
</evidence>
<dbReference type="InterPro" id="IPR036361">
    <property type="entry name" value="SAP_dom_sf"/>
</dbReference>
<sequence>MTDYSTWKVTELKAELKRRGIAQTGLRVKQQIIDRLVEEDAKGEESTTATEESTTVQEDGEKSQPAEKEQSTPPVAGAVAESHDLQPEEPVQEQKQKQEAPDIASSEAQAEQKATDITPDDNDTAEGRPQQASEPEPGAPSKESPAEPAGPTAPQPETDASAQPVEQAPGDAEVQQPVPVEAESADQPEPAEKVAPAAAPPSELATGLSTPLLAEELIEDSRKRKRRSLSPIPTPGALANKKAKVPEEAPRVLLPEDRGAMDVDGDDKHGNAVPASQENSEERSNDDRSEEKAAVSHDETRPTSIPDESRSKKSDVPKQDVRFKGLFTANEPEQARPASPSADTIMEDVEVEPALHVATAALYVDGLMRPLQPAALKNHLISIASPPGASPNPDVVVNFYLDPIKTHCFASFTNVMAASRARAALHNTIWPNERNRKSIFVDFIPENKLQQWIATEENSRGRGGPPARWEVKYDRTDDGVEAVLEKVDPRNTEPRPTRGPAPSDFARPPPLGPRADMEKVRRPSGPSQHEPSSRPGQGFKPLDELFKSTTTKPKLYYLPVPREVADRRLDRFDDLLQKGSYPRPGGDEPRRISFEDGDLFVDNGPEFPGWQRRRGGGGGRGRGRGGFGDSWRGDRKGRY</sequence>
<dbReference type="InterPro" id="IPR034257">
    <property type="entry name" value="Acinus_RRM"/>
</dbReference>
<feature type="compositionally biased region" description="Basic and acidic residues" evidence="1">
    <location>
        <begin position="469"/>
        <end position="496"/>
    </location>
</feature>
<reference evidence="3 4" key="1">
    <citation type="submission" date="2019-04" db="EMBL/GenBank/DDBJ databases">
        <title>Friends and foes A comparative genomics study of 23 Aspergillus species from section Flavi.</title>
        <authorList>
            <consortium name="DOE Joint Genome Institute"/>
            <person name="Kjaerbolling I."/>
            <person name="Vesth T."/>
            <person name="Frisvad J.C."/>
            <person name="Nybo J.L."/>
            <person name="Theobald S."/>
            <person name="Kildgaard S."/>
            <person name="Isbrandt T."/>
            <person name="Kuo A."/>
            <person name="Sato A."/>
            <person name="Lyhne E.K."/>
            <person name="Kogle M.E."/>
            <person name="Wiebenga A."/>
            <person name="Kun R.S."/>
            <person name="Lubbers R.J."/>
            <person name="Makela M.R."/>
            <person name="Barry K."/>
            <person name="Chovatia M."/>
            <person name="Clum A."/>
            <person name="Daum C."/>
            <person name="Haridas S."/>
            <person name="He G."/>
            <person name="LaButti K."/>
            <person name="Lipzen A."/>
            <person name="Mondo S."/>
            <person name="Riley R."/>
            <person name="Salamov A."/>
            <person name="Simmons B.A."/>
            <person name="Magnuson J.K."/>
            <person name="Henrissat B."/>
            <person name="Mortensen U.H."/>
            <person name="Larsen T.O."/>
            <person name="Devries R.P."/>
            <person name="Grigoriev I.V."/>
            <person name="Machida M."/>
            <person name="Baker S.E."/>
            <person name="Andersen M.R."/>
        </authorList>
    </citation>
    <scope>NUCLEOTIDE SEQUENCE [LARGE SCALE GENOMIC DNA]</scope>
    <source>
        <strain evidence="3 4">CBS 151.66</strain>
    </source>
</reference>
<accession>A0A5N5XEC8</accession>
<dbReference type="CDD" id="cd12432">
    <property type="entry name" value="RRM_ACINU"/>
    <property type="match status" value="1"/>
</dbReference>